<keyword evidence="1" id="KW-0812">Transmembrane</keyword>
<keyword evidence="3" id="KW-1185">Reference proteome</keyword>
<evidence type="ECO:0000313" key="3">
    <source>
        <dbReference type="Proteomes" id="UP000578819"/>
    </source>
</evidence>
<protein>
    <recommendedName>
        <fullName evidence="4">CU044_5270 family protein</fullName>
    </recommendedName>
</protein>
<feature type="transmembrane region" description="Helical" evidence="1">
    <location>
        <begin position="53"/>
        <end position="74"/>
    </location>
</feature>
<accession>A0A7W7WPU0</accession>
<evidence type="ECO:0000256" key="1">
    <source>
        <dbReference type="SAM" id="Phobius"/>
    </source>
</evidence>
<reference evidence="2 3" key="1">
    <citation type="submission" date="2020-08" db="EMBL/GenBank/DDBJ databases">
        <title>Sequencing the genomes of 1000 actinobacteria strains.</title>
        <authorList>
            <person name="Klenk H.-P."/>
        </authorList>
    </citation>
    <scope>NUCLEOTIDE SEQUENCE [LARGE SCALE GENOMIC DNA]</scope>
    <source>
        <strain evidence="2 3">DSM 45886</strain>
    </source>
</reference>
<dbReference type="EMBL" id="JACHJW010000001">
    <property type="protein sequence ID" value="MBB4958593.1"/>
    <property type="molecule type" value="Genomic_DNA"/>
</dbReference>
<evidence type="ECO:0008006" key="4">
    <source>
        <dbReference type="Google" id="ProtNLM"/>
    </source>
</evidence>
<organism evidence="2 3">
    <name type="scientific">Micromonospora polyrhachis</name>
    <dbReference type="NCBI Taxonomy" id="1282883"/>
    <lineage>
        <taxon>Bacteria</taxon>
        <taxon>Bacillati</taxon>
        <taxon>Actinomycetota</taxon>
        <taxon>Actinomycetes</taxon>
        <taxon>Micromonosporales</taxon>
        <taxon>Micromonosporaceae</taxon>
        <taxon>Micromonospora</taxon>
    </lineage>
</organism>
<evidence type="ECO:0000313" key="2">
    <source>
        <dbReference type="EMBL" id="MBB4958593.1"/>
    </source>
</evidence>
<dbReference type="RefSeq" id="WP_184534658.1">
    <property type="nucleotide sequence ID" value="NZ_JACHJW010000001.1"/>
</dbReference>
<dbReference type="InterPro" id="IPR047789">
    <property type="entry name" value="CU044_5270-like"/>
</dbReference>
<dbReference type="Proteomes" id="UP000578819">
    <property type="component" value="Unassembled WGS sequence"/>
</dbReference>
<name>A0A7W7WPU0_9ACTN</name>
<keyword evidence="1" id="KW-0472">Membrane</keyword>
<dbReference type="AlphaFoldDB" id="A0A7W7WPU0"/>
<sequence>MDDLRLLQEIGQEIPPATLAQLAPARSQLLAAATAESPAPRAVGRSHRWNWRFLLSGVAAAGVAAAVAGVVVLAPGTPDGGSAPDSQQAAQADPAWVLMSAATAARQLPDITPQPGQFVYRRSQEGSTTYESWLSVDGTRDGRVKTTSGSGNEQTVVPGCRNGQAAVVKGGQVIAGRTEPCTPNPAYHPDLPTDPAAMKAYLLKNASGEGEPNSIAKDVASLAADYLRPQSRAALYEAAITVPGLRVIKEAADGMGRRGIGIAWPTTGADGPKEMIMVFDAKTHALLGFAKSSAELALTIVDQVGQTG</sequence>
<keyword evidence="1" id="KW-1133">Transmembrane helix</keyword>
<gene>
    <name evidence="2" type="ORF">FHR38_002326</name>
</gene>
<proteinExistence type="predicted"/>
<dbReference type="NCBIfam" id="NF038083">
    <property type="entry name" value="CU044_5270_fam"/>
    <property type="match status" value="1"/>
</dbReference>
<comment type="caution">
    <text evidence="2">The sequence shown here is derived from an EMBL/GenBank/DDBJ whole genome shotgun (WGS) entry which is preliminary data.</text>
</comment>